<dbReference type="SMART" id="SM00220">
    <property type="entry name" value="S_TKc"/>
    <property type="match status" value="1"/>
</dbReference>
<organism evidence="4 5">
    <name type="scientific">Paramecium primaurelia</name>
    <dbReference type="NCBI Taxonomy" id="5886"/>
    <lineage>
        <taxon>Eukaryota</taxon>
        <taxon>Sar</taxon>
        <taxon>Alveolata</taxon>
        <taxon>Ciliophora</taxon>
        <taxon>Intramacronucleata</taxon>
        <taxon>Oligohymenophorea</taxon>
        <taxon>Peniculida</taxon>
        <taxon>Parameciidae</taxon>
        <taxon>Paramecium</taxon>
    </lineage>
</organism>
<evidence type="ECO:0000313" key="4">
    <source>
        <dbReference type="EMBL" id="CAD8080908.1"/>
    </source>
</evidence>
<dbReference type="EC" id="2.7.11.1" evidence="1"/>
<dbReference type="InterPro" id="IPR008271">
    <property type="entry name" value="Ser/Thr_kinase_AS"/>
</dbReference>
<evidence type="ECO:0000256" key="1">
    <source>
        <dbReference type="ARBA" id="ARBA00012513"/>
    </source>
</evidence>
<dbReference type="OMA" id="LEFSKFM"/>
<dbReference type="PROSITE" id="PS50011">
    <property type="entry name" value="PROTEIN_KINASE_DOM"/>
    <property type="match status" value="1"/>
</dbReference>
<evidence type="ECO:0000313" key="5">
    <source>
        <dbReference type="Proteomes" id="UP000688137"/>
    </source>
</evidence>
<evidence type="ECO:0000256" key="2">
    <source>
        <dbReference type="ARBA" id="ARBA00023860"/>
    </source>
</evidence>
<dbReference type="Proteomes" id="UP000688137">
    <property type="component" value="Unassembled WGS sequence"/>
</dbReference>
<sequence>MYLQTSKYQVLSMIGQGSAHQVFKAEHNLTQKLFAIKMEKSPKLGQIEGEIKVLKELNGIEGVPNLIHHGITPENKCFLIMPLLNCSLRDLVKSSQLSLSSILAIGLSLIETLENVHKKNILHLDIKPENIMISQKIQKNSKDQLLKPGFIQLIDFGLSQTLGNSKFLKNVFIGSLNFASRAAHKGEQLGYKDDLESLFYVLVYLRNSNLPWSQKPSMGFKNMDIKFIGEMKTSIFNTMTLCQKFPLEFSKFMSYINDLKHYQMPDYSLIKEMFIKMLQTTSFSPIMDQFLNNSPIQSINQLGNSETMQLPVDNHLLNNNSIETQIQDDIIDIEAKVVHLSDLIGKYTTVQIKSIQTLNIDYDYNFSNQ</sequence>
<name>A0A8S1MKK6_PARPR</name>
<evidence type="ECO:0000259" key="3">
    <source>
        <dbReference type="PROSITE" id="PS50011"/>
    </source>
</evidence>
<dbReference type="PANTHER" id="PTHR11909">
    <property type="entry name" value="CASEIN KINASE-RELATED"/>
    <property type="match status" value="1"/>
</dbReference>
<comment type="caution">
    <text evidence="4">The sequence shown here is derived from an EMBL/GenBank/DDBJ whole genome shotgun (WGS) entry which is preliminary data.</text>
</comment>
<dbReference type="InterPro" id="IPR000719">
    <property type="entry name" value="Prot_kinase_dom"/>
</dbReference>
<proteinExistence type="predicted"/>
<dbReference type="InterPro" id="IPR050235">
    <property type="entry name" value="CK1_Ser-Thr_kinase"/>
</dbReference>
<dbReference type="AlphaFoldDB" id="A0A8S1MKK6"/>
<feature type="domain" description="Protein kinase" evidence="3">
    <location>
        <begin position="8"/>
        <end position="275"/>
    </location>
</feature>
<dbReference type="GO" id="GO:0005524">
    <property type="term" value="F:ATP binding"/>
    <property type="evidence" value="ECO:0007669"/>
    <property type="project" value="InterPro"/>
</dbReference>
<reference evidence="4" key="1">
    <citation type="submission" date="2021-01" db="EMBL/GenBank/DDBJ databases">
        <authorList>
            <consortium name="Genoscope - CEA"/>
            <person name="William W."/>
        </authorList>
    </citation>
    <scope>NUCLEOTIDE SEQUENCE</scope>
</reference>
<dbReference type="PROSITE" id="PS00108">
    <property type="entry name" value="PROTEIN_KINASE_ST"/>
    <property type="match status" value="1"/>
</dbReference>
<accession>A0A8S1MKK6</accession>
<protein>
    <recommendedName>
        <fullName evidence="2">Casein kinase I</fullName>
        <ecNumber evidence="1">2.7.11.1</ecNumber>
    </recommendedName>
</protein>
<keyword evidence="5" id="KW-1185">Reference proteome</keyword>
<dbReference type="EMBL" id="CAJJDM010000066">
    <property type="protein sequence ID" value="CAD8080908.1"/>
    <property type="molecule type" value="Genomic_DNA"/>
</dbReference>
<dbReference type="FunFam" id="1.10.510.10:FF:001465">
    <property type="entry name" value="Uncharacterized protein"/>
    <property type="match status" value="1"/>
</dbReference>
<dbReference type="GO" id="GO:0004674">
    <property type="term" value="F:protein serine/threonine kinase activity"/>
    <property type="evidence" value="ECO:0007669"/>
    <property type="project" value="UniProtKB-EC"/>
</dbReference>
<dbReference type="Pfam" id="PF00069">
    <property type="entry name" value="Pkinase"/>
    <property type="match status" value="1"/>
</dbReference>
<gene>
    <name evidence="4" type="ORF">PPRIM_AZ9-3.1.T0640225</name>
</gene>